<comment type="subcellular location">
    <subcellularLocation>
        <location evidence="1">Cell surface</location>
    </subcellularLocation>
</comment>
<dbReference type="OrthoDB" id="2968679at2"/>
<proteinExistence type="predicted"/>
<evidence type="ECO:0000313" key="4">
    <source>
        <dbReference type="EMBL" id="TXL62480.1"/>
    </source>
</evidence>
<dbReference type="GO" id="GO:0009986">
    <property type="term" value="C:cell surface"/>
    <property type="evidence" value="ECO:0007669"/>
    <property type="project" value="UniProtKB-SubCell"/>
</dbReference>
<evidence type="ECO:0008006" key="6">
    <source>
        <dbReference type="Google" id="ProtNLM"/>
    </source>
</evidence>
<dbReference type="Proteomes" id="UP000321574">
    <property type="component" value="Unassembled WGS sequence"/>
</dbReference>
<gene>
    <name evidence="4" type="ORF">FHP05_11780</name>
</gene>
<sequence length="153" mass="17418">MNKNIIFQNEKGLTLVEILATTVLLSIIIIFISSLLMFAQKQFSAQTEDTEELFDVTYVSQMILKDVRKATEKPIVSENKVEVNQQAYEFIEHSKTLEKNGVPISKDITSFTVELEEDKFSLSLISQTNKKVETMIMIRGADCDEEAETEICK</sequence>
<keyword evidence="3" id="KW-0472">Membrane</keyword>
<protein>
    <recommendedName>
        <fullName evidence="6">Prepilin-type N-terminal cleavage/methylation domain-containing protein</fullName>
    </recommendedName>
</protein>
<reference evidence="4 5" key="1">
    <citation type="submission" date="2019-06" db="EMBL/GenBank/DDBJ databases">
        <title>Cerasibacillus sp. nov., isolated from maize field.</title>
        <authorList>
            <person name="Lin S.-Y."/>
            <person name="Tsai C.-F."/>
            <person name="Young C.-C."/>
        </authorList>
    </citation>
    <scope>NUCLEOTIDE SEQUENCE [LARGE SCALE GENOMIC DNA]</scope>
    <source>
        <strain evidence="4 5">CC-CFT480</strain>
    </source>
</reference>
<name>A0A5C8NN09_9BACI</name>
<dbReference type="RefSeq" id="WP_147668481.1">
    <property type="nucleotide sequence ID" value="NZ_VDUW01000009.1"/>
</dbReference>
<accession>A0A5C8NN09</accession>
<evidence type="ECO:0000313" key="5">
    <source>
        <dbReference type="Proteomes" id="UP000321574"/>
    </source>
</evidence>
<dbReference type="EMBL" id="VDUW01000009">
    <property type="protein sequence ID" value="TXL62480.1"/>
    <property type="molecule type" value="Genomic_DNA"/>
</dbReference>
<dbReference type="PROSITE" id="PS00409">
    <property type="entry name" value="PROKAR_NTER_METHYL"/>
    <property type="match status" value="1"/>
</dbReference>
<keyword evidence="2" id="KW-0178">Competence</keyword>
<keyword evidence="3" id="KW-0812">Transmembrane</keyword>
<comment type="caution">
    <text evidence="4">The sequence shown here is derived from an EMBL/GenBank/DDBJ whole genome shotgun (WGS) entry which is preliminary data.</text>
</comment>
<evidence type="ECO:0000256" key="3">
    <source>
        <dbReference type="SAM" id="Phobius"/>
    </source>
</evidence>
<organism evidence="4 5">
    <name type="scientific">Cerasibacillus terrae</name>
    <dbReference type="NCBI Taxonomy" id="2498845"/>
    <lineage>
        <taxon>Bacteria</taxon>
        <taxon>Bacillati</taxon>
        <taxon>Bacillota</taxon>
        <taxon>Bacilli</taxon>
        <taxon>Bacillales</taxon>
        <taxon>Bacillaceae</taxon>
        <taxon>Cerasibacillus</taxon>
    </lineage>
</organism>
<dbReference type="InterPro" id="IPR012902">
    <property type="entry name" value="N_methyl_site"/>
</dbReference>
<feature type="transmembrane region" description="Helical" evidence="3">
    <location>
        <begin position="12"/>
        <end position="38"/>
    </location>
</feature>
<keyword evidence="3" id="KW-1133">Transmembrane helix</keyword>
<evidence type="ECO:0000256" key="1">
    <source>
        <dbReference type="ARBA" id="ARBA00004241"/>
    </source>
</evidence>
<dbReference type="GO" id="GO:0030420">
    <property type="term" value="P:establishment of competence for transformation"/>
    <property type="evidence" value="ECO:0007669"/>
    <property type="project" value="UniProtKB-KW"/>
</dbReference>
<keyword evidence="5" id="KW-1185">Reference proteome</keyword>
<evidence type="ECO:0000256" key="2">
    <source>
        <dbReference type="ARBA" id="ARBA00023287"/>
    </source>
</evidence>
<dbReference type="AlphaFoldDB" id="A0A5C8NN09"/>